<reference evidence="3 4" key="1">
    <citation type="submission" date="2020-01" db="EMBL/GenBank/DDBJ databases">
        <title>Herbidospora sp. NEAU-GS84 nov., a novel actinomycete isolated from soil.</title>
        <authorList>
            <person name="Han L."/>
        </authorList>
    </citation>
    <scope>NUCLEOTIDE SEQUENCE [LARGE SCALE GENOMIC DNA]</scope>
    <source>
        <strain evidence="3 4">NEAU-GS84</strain>
    </source>
</reference>
<evidence type="ECO:0000313" key="4">
    <source>
        <dbReference type="Proteomes" id="UP000479526"/>
    </source>
</evidence>
<comment type="caution">
    <text evidence="3">The sequence shown here is derived from an EMBL/GenBank/DDBJ whole genome shotgun (WGS) entry which is preliminary data.</text>
</comment>
<proteinExistence type="predicted"/>
<protein>
    <submittedName>
        <fullName evidence="3">Uncharacterized protein</fullName>
    </submittedName>
</protein>
<accession>A0A7C9N217</accession>
<dbReference type="Proteomes" id="UP000479526">
    <property type="component" value="Unassembled WGS sequence"/>
</dbReference>
<feature type="signal peptide" evidence="2">
    <location>
        <begin position="1"/>
        <end position="30"/>
    </location>
</feature>
<keyword evidence="1" id="KW-0812">Transmembrane</keyword>
<keyword evidence="2" id="KW-0732">Signal</keyword>
<dbReference type="RefSeq" id="WP_161481344.1">
    <property type="nucleotide sequence ID" value="NZ_WXEW01000006.1"/>
</dbReference>
<sequence>MGQTTPARRAFALLAAPMAAALLLPSRADAAPPPLQVRYEKIDCETGEVLVSITNPGPDAHEFTLYRDDDVIARGRSAANETVEESVRITRSARLKVHGDGEQVSERWIDACRPAATTRTAGLQKQDGQGADDVHHGLFDFGKWGQERGEGGDRQHGLFDFDKWGQERGEGGDRHHGLFDFDKWGQERGEGGDRHHGLFDFDKWGQGHHDHGERHHGLFDFGKWGQDHHDHHDHHGGWWDRGDRPHGVWWNREEHNWWDRDHHHPHDNWWDRDDHHGGWWGREDDHGPDHGGWAERDAENIGWWNRDRVHDADVLPYTGPPADLWGKVATAGGLVIMGGVFWWLARVWPRRTFPVTLR</sequence>
<evidence type="ECO:0000256" key="1">
    <source>
        <dbReference type="SAM" id="Phobius"/>
    </source>
</evidence>
<evidence type="ECO:0000313" key="3">
    <source>
        <dbReference type="EMBL" id="NAS24130.1"/>
    </source>
</evidence>
<feature type="chain" id="PRO_5028959454" evidence="2">
    <location>
        <begin position="31"/>
        <end position="358"/>
    </location>
</feature>
<organism evidence="3 4">
    <name type="scientific">Herbidospora solisilvae</name>
    <dbReference type="NCBI Taxonomy" id="2696284"/>
    <lineage>
        <taxon>Bacteria</taxon>
        <taxon>Bacillati</taxon>
        <taxon>Actinomycetota</taxon>
        <taxon>Actinomycetes</taxon>
        <taxon>Streptosporangiales</taxon>
        <taxon>Streptosporangiaceae</taxon>
        <taxon>Herbidospora</taxon>
    </lineage>
</organism>
<keyword evidence="1" id="KW-1133">Transmembrane helix</keyword>
<keyword evidence="4" id="KW-1185">Reference proteome</keyword>
<feature type="transmembrane region" description="Helical" evidence="1">
    <location>
        <begin position="324"/>
        <end position="344"/>
    </location>
</feature>
<keyword evidence="1" id="KW-0472">Membrane</keyword>
<gene>
    <name evidence="3" type="ORF">GT755_20855</name>
</gene>
<name>A0A7C9N217_9ACTN</name>
<dbReference type="AlphaFoldDB" id="A0A7C9N217"/>
<dbReference type="EMBL" id="WXEW01000006">
    <property type="protein sequence ID" value="NAS24130.1"/>
    <property type="molecule type" value="Genomic_DNA"/>
</dbReference>
<evidence type="ECO:0000256" key="2">
    <source>
        <dbReference type="SAM" id="SignalP"/>
    </source>
</evidence>